<dbReference type="HOGENOM" id="CLU_2323550_0_0_1"/>
<protein>
    <submittedName>
        <fullName evidence="2">Uncharacterized protein</fullName>
    </submittedName>
</protein>
<dbReference type="AlphaFoldDB" id="U5D9I6"/>
<sequence length="99" mass="11327">MPDRVLRQFGLHQPRDISHATQHIHEGYNSKNWDLVGDALELLQVYDLKTAVDEDASEELELDDEMEDNILPVWLPSQPDDGPNNTQLIPTSVQPEEPR</sequence>
<keyword evidence="3" id="KW-1185">Reference proteome</keyword>
<evidence type="ECO:0000313" key="2">
    <source>
        <dbReference type="EMBL" id="ERN17033.1"/>
    </source>
</evidence>
<dbReference type="Proteomes" id="UP000017836">
    <property type="component" value="Unassembled WGS sequence"/>
</dbReference>
<gene>
    <name evidence="2" type="ORF">AMTR_s00044p00014460</name>
</gene>
<evidence type="ECO:0000256" key="1">
    <source>
        <dbReference type="SAM" id="MobiDB-lite"/>
    </source>
</evidence>
<organism evidence="2 3">
    <name type="scientific">Amborella trichopoda</name>
    <dbReference type="NCBI Taxonomy" id="13333"/>
    <lineage>
        <taxon>Eukaryota</taxon>
        <taxon>Viridiplantae</taxon>
        <taxon>Streptophyta</taxon>
        <taxon>Embryophyta</taxon>
        <taxon>Tracheophyta</taxon>
        <taxon>Spermatophyta</taxon>
        <taxon>Magnoliopsida</taxon>
        <taxon>Amborellales</taxon>
        <taxon>Amborellaceae</taxon>
        <taxon>Amborella</taxon>
    </lineage>
</organism>
<evidence type="ECO:0000313" key="3">
    <source>
        <dbReference type="Proteomes" id="UP000017836"/>
    </source>
</evidence>
<dbReference type="EMBL" id="KI392384">
    <property type="protein sequence ID" value="ERN17033.1"/>
    <property type="molecule type" value="Genomic_DNA"/>
</dbReference>
<proteinExistence type="predicted"/>
<name>U5D9I6_AMBTC</name>
<feature type="compositionally biased region" description="Polar residues" evidence="1">
    <location>
        <begin position="83"/>
        <end position="99"/>
    </location>
</feature>
<reference evidence="3" key="1">
    <citation type="journal article" date="2013" name="Science">
        <title>The Amborella genome and the evolution of flowering plants.</title>
        <authorList>
            <consortium name="Amborella Genome Project"/>
        </authorList>
    </citation>
    <scope>NUCLEOTIDE SEQUENCE [LARGE SCALE GENOMIC DNA]</scope>
</reference>
<accession>U5D9I6</accession>
<dbReference type="Gramene" id="ERN17033">
    <property type="protein sequence ID" value="ERN17033"/>
    <property type="gene ID" value="AMTR_s00044p00014460"/>
</dbReference>
<feature type="region of interest" description="Disordered" evidence="1">
    <location>
        <begin position="75"/>
        <end position="99"/>
    </location>
</feature>